<evidence type="ECO:0000313" key="4">
    <source>
        <dbReference type="Proteomes" id="UP001432202"/>
    </source>
</evidence>
<feature type="domain" description="MCM C-terminal" evidence="2">
    <location>
        <begin position="274"/>
        <end position="332"/>
    </location>
</feature>
<feature type="domain" description="ATPase" evidence="1">
    <location>
        <begin position="15"/>
        <end position="225"/>
    </location>
</feature>
<dbReference type="Gene3D" id="1.10.10.10">
    <property type="entry name" value="Winged helix-like DNA-binding domain superfamily/Winged helix DNA-binding domain"/>
    <property type="match status" value="1"/>
</dbReference>
<dbReference type="AlphaFoldDB" id="A0AAX4L3S3"/>
<accession>A0AAX4L3S3</accession>
<protein>
    <submittedName>
        <fullName evidence="3">ATP-binding protein</fullName>
    </submittedName>
</protein>
<dbReference type="RefSeq" id="WP_338604724.1">
    <property type="nucleotide sequence ID" value="NZ_CP146016.1"/>
</dbReference>
<dbReference type="SUPFAM" id="SSF46785">
    <property type="entry name" value="Winged helix' DNA-binding domain"/>
    <property type="match status" value="1"/>
</dbReference>
<dbReference type="PANTHER" id="PTHR34301">
    <property type="entry name" value="DNA-BINDING PROTEIN-RELATED"/>
    <property type="match status" value="1"/>
</dbReference>
<dbReference type="Pfam" id="PF01637">
    <property type="entry name" value="ATPase_2"/>
    <property type="match status" value="1"/>
</dbReference>
<name>A0AAX4L3S3_9CREN</name>
<organism evidence="3 4">
    <name type="scientific">Sulfolobus tengchongensis</name>
    <dbReference type="NCBI Taxonomy" id="207809"/>
    <lineage>
        <taxon>Archaea</taxon>
        <taxon>Thermoproteota</taxon>
        <taxon>Thermoprotei</taxon>
        <taxon>Sulfolobales</taxon>
        <taxon>Sulfolobaceae</taxon>
        <taxon>Sulfolobus</taxon>
    </lineage>
</organism>
<dbReference type="Gene3D" id="3.40.50.300">
    <property type="entry name" value="P-loop containing nucleotide triphosphate hydrolases"/>
    <property type="match status" value="1"/>
</dbReference>
<dbReference type="PANTHER" id="PTHR34301:SF8">
    <property type="entry name" value="ATPASE DOMAIN-CONTAINING PROTEIN"/>
    <property type="match status" value="1"/>
</dbReference>
<reference evidence="3 4" key="1">
    <citation type="submission" date="2024-02" db="EMBL/GenBank/DDBJ databases">
        <title>STSV induces naive adaptation in Sulfolobus.</title>
        <authorList>
            <person name="Xiang X."/>
            <person name="Song M."/>
        </authorList>
    </citation>
    <scope>NUCLEOTIDE SEQUENCE [LARGE SCALE GENOMIC DNA]</scope>
    <source>
        <strain evidence="3 4">RT2</strain>
    </source>
</reference>
<dbReference type="InterPro" id="IPR036388">
    <property type="entry name" value="WH-like_DNA-bd_sf"/>
</dbReference>
<dbReference type="EMBL" id="CP146016">
    <property type="protein sequence ID" value="WWQ61814.1"/>
    <property type="molecule type" value="Genomic_DNA"/>
</dbReference>
<keyword evidence="4" id="KW-1185">Reference proteome</keyword>
<dbReference type="SUPFAM" id="SSF52540">
    <property type="entry name" value="P-loop containing nucleoside triphosphate hydrolases"/>
    <property type="match status" value="1"/>
</dbReference>
<gene>
    <name evidence="3" type="ORF">V6M85_09365</name>
</gene>
<dbReference type="InterPro" id="IPR011579">
    <property type="entry name" value="ATPase_dom"/>
</dbReference>
<dbReference type="InterPro" id="IPR048907">
    <property type="entry name" value="WHD_MCM_arc"/>
</dbReference>
<keyword evidence="3" id="KW-0067">ATP-binding</keyword>
<dbReference type="InterPro" id="IPR036390">
    <property type="entry name" value="WH_DNA-bd_sf"/>
</dbReference>
<dbReference type="Gene3D" id="1.10.8.60">
    <property type="match status" value="1"/>
</dbReference>
<dbReference type="Pfam" id="PF21100">
    <property type="entry name" value="WHD_MCM"/>
    <property type="match status" value="1"/>
</dbReference>
<proteinExistence type="predicted"/>
<dbReference type="InterPro" id="IPR027417">
    <property type="entry name" value="P-loop_NTPase"/>
</dbReference>
<sequence>MLFDLHPKESIKELFGREKEVEFVISQLISGNWVIISGQREIGKTSLIKVVINELKKRRKIPGIYVNLRGIKSLNSLLSLMLAEINKGISWNFHVNVNFAITNAGIEIKKGSKVVNSLLELLLSSDEIVIGFDEVQELTSVSKQFLDILGNVYSSNPKVHLIFSGSYVGLVTSMLNPPSSSPLHSRPPVEVKLKPFNEETSLSFLKKGMEEVNVEFTHYEETVEKLDGIAGWLTLFGNLYAIRKINFNDALSQTVNEGKKIMIDEFNHFLSTKKNKELYCAIMEVLKVVNKWKEIKNGVEIKIGKIDDKEFSNALKNLVNFNFVTKEGEKYEITDPILKEISFKCNP</sequence>
<evidence type="ECO:0000259" key="1">
    <source>
        <dbReference type="Pfam" id="PF01637"/>
    </source>
</evidence>
<evidence type="ECO:0000259" key="2">
    <source>
        <dbReference type="Pfam" id="PF21100"/>
    </source>
</evidence>
<dbReference type="GeneID" id="89336976"/>
<keyword evidence="3" id="KW-0547">Nucleotide-binding</keyword>
<dbReference type="Proteomes" id="UP001432202">
    <property type="component" value="Chromosome"/>
</dbReference>
<evidence type="ECO:0000313" key="3">
    <source>
        <dbReference type="EMBL" id="WWQ61814.1"/>
    </source>
</evidence>
<dbReference type="GO" id="GO:0005524">
    <property type="term" value="F:ATP binding"/>
    <property type="evidence" value="ECO:0007669"/>
    <property type="project" value="UniProtKB-KW"/>
</dbReference>